<evidence type="ECO:0000256" key="12">
    <source>
        <dbReference type="SAM" id="Coils"/>
    </source>
</evidence>
<keyword evidence="12" id="KW-0175">Coiled coil</keyword>
<evidence type="ECO:0000259" key="14">
    <source>
        <dbReference type="PROSITE" id="PS51314"/>
    </source>
</evidence>
<keyword evidence="9" id="KW-0906">Nuclear pore complex</keyword>
<dbReference type="GO" id="GO:0043162">
    <property type="term" value="P:ubiquitin-dependent protein catabolic process via the multivesicular body sorting pathway"/>
    <property type="evidence" value="ECO:0007669"/>
    <property type="project" value="UniProtKB-ARBA"/>
</dbReference>
<organism evidence="15 16">
    <name type="scientific">Xylaria grammica</name>
    <dbReference type="NCBI Taxonomy" id="363999"/>
    <lineage>
        <taxon>Eukaryota</taxon>
        <taxon>Fungi</taxon>
        <taxon>Dikarya</taxon>
        <taxon>Ascomycota</taxon>
        <taxon>Pezizomycotina</taxon>
        <taxon>Sordariomycetes</taxon>
        <taxon>Xylariomycetidae</taxon>
        <taxon>Xylariales</taxon>
        <taxon>Xylariaceae</taxon>
        <taxon>Xylaria</taxon>
    </lineage>
</organism>
<evidence type="ECO:0000256" key="7">
    <source>
        <dbReference type="ARBA" id="ARBA00022927"/>
    </source>
</evidence>
<keyword evidence="4 11" id="KW-0813">Transport</keyword>
<dbReference type="EMBL" id="RYZI01000105">
    <property type="protein sequence ID" value="RWA10678.1"/>
    <property type="molecule type" value="Genomic_DNA"/>
</dbReference>
<keyword evidence="8" id="KW-0811">Translocation</keyword>
<comment type="caution">
    <text evidence="15">The sequence shown here is derived from an EMBL/GenBank/DDBJ whole genome shotgun (WGS) entry which is preliminary data.</text>
</comment>
<feature type="region of interest" description="Disordered" evidence="13">
    <location>
        <begin position="91"/>
        <end position="128"/>
    </location>
</feature>
<protein>
    <recommendedName>
        <fullName evidence="14">VPS37 C-terminal domain-containing protein</fullName>
    </recommendedName>
</protein>
<dbReference type="GO" id="GO:0072666">
    <property type="term" value="P:establishment of protein localization to vacuole"/>
    <property type="evidence" value="ECO:0007669"/>
    <property type="project" value="UniProtKB-ARBA"/>
</dbReference>
<sequence>MLAHHSQRPQQMAGLEYGKSDDQDDQMSQVSEIISSSGFVDDADRFAKALDSLSVIQKTGADQRADIFSLVEKYYQYATSKVQALRKTHKPTSSIGLRRLDDSSSQDSMDLDDADNRSPAPDSTDELERWEQEAQVWDMLRRLLPLRYSSRNILRPTRHAISRFQSTSELWEEFIQSDPTAQERKAILECLQTSADDARIDIDELVRDYQKQADRGDIIAHGWLHTRSAIKMQKNVNSWTGPLDPISTDAGQLVDSNGSNPLVTQLDPDVATRQGRKLEPQDEYFERAIWLGCYELLRRGRSLNEIRDWCVERTELWRAVSMSALPLSKDEEEERSPTDPLSTLLWRRTCFALARQGGTDDYERAVYGILSGDIASVEKVCKSWDDFVFAHYNSLLRAQFDGYLMKRTPPDSTATIHQSFPSFNAVQFHGDASSAGERLVSSLESNPKTAGEAKSPLKALQAAIVSNNLTQYMHDLGVALGKRANQKASSHLIPEIDSATVSVNDPRFFMMNDYDGLRVATHVYLLISQLESLQGQSHTGAGHRAEDNIVATYVSILRLANLTDMMPLYCSKLQEERGFFTLSRNITRVEAPGDREILLRIMAKLGMDIAKFVVYQPRSILEQNPIPQQGVPAFGALSVFLNTPPTLKYGRPLRPDFLGEEPENLDATDEALIQSLEWFTLIDGLWEEFFEAGTAIYKRFLKGFNLHAARALCERVRCAEIFRRKTGLTITDETDVSWFEDVRSGTITASLEGKDLSAEQVAAAKNFFEMECLVQALDSMETIASSEAIDQDPTEEVGRDFWSNVGIEVKCIKSHMRPILNNWLLESLHDDEDFTYLRDAYLPETIIGYVSVLHFAGTSLSRDNLLECMELASIIARKDADIAAVLMKAGRMKEVVEGFANCSKALAISGNEKKGLGGSSKKLREMGWTRELWPIQDVSEVKMYTTPTPPPPVPPPKPSSHDVSRLGTPAGNSPRPPPPIPDNGYSGGLESMGFPNGRIPTTDASGLIPAPTATPSGLTRQQQAPIPDPGDAWLPRILEDKSPPARTRLTENLRIEACRKQDLAEILSNPSLLQALTVSPTTMHPSLAQTQDALLAALTENVALAQHLNELETRLAHQRASTQAQLLSAHALDRQWRSKQADMDTALAPFSPAALYTRLTQAMQEQEMLCAAMEESFLEGEGTQGVGNNGGDDAGDGRATERETLDWVRRYREARRLYYLRQERKERWNERRVGGWR</sequence>
<keyword evidence="7 11" id="KW-0653">Protein transport</keyword>
<dbReference type="PANTHER" id="PTHR13003">
    <property type="entry name" value="NUP107-RELATED"/>
    <property type="match status" value="1"/>
</dbReference>
<dbReference type="AlphaFoldDB" id="A0A439D8E4"/>
<dbReference type="InterPro" id="IPR007252">
    <property type="entry name" value="Nup84/Nup107"/>
</dbReference>
<keyword evidence="6" id="KW-0509">mRNA transport</keyword>
<evidence type="ECO:0000313" key="16">
    <source>
        <dbReference type="Proteomes" id="UP000286045"/>
    </source>
</evidence>
<evidence type="ECO:0000256" key="8">
    <source>
        <dbReference type="ARBA" id="ARBA00023010"/>
    </source>
</evidence>
<dbReference type="Pfam" id="PF07200">
    <property type="entry name" value="Mod_r"/>
    <property type="match status" value="1"/>
</dbReference>
<dbReference type="STRING" id="363999.A0A439D8E4"/>
<dbReference type="GO" id="GO:0006406">
    <property type="term" value="P:mRNA export from nucleus"/>
    <property type="evidence" value="ECO:0007669"/>
    <property type="project" value="TreeGrafter"/>
</dbReference>
<dbReference type="Proteomes" id="UP000286045">
    <property type="component" value="Unassembled WGS sequence"/>
</dbReference>
<dbReference type="GO" id="GO:0031080">
    <property type="term" value="C:nuclear pore outer ring"/>
    <property type="evidence" value="ECO:0007669"/>
    <property type="project" value="TreeGrafter"/>
</dbReference>
<dbReference type="GO" id="GO:0000813">
    <property type="term" value="C:ESCRT I complex"/>
    <property type="evidence" value="ECO:0007669"/>
    <property type="project" value="UniProtKB-ARBA"/>
</dbReference>
<evidence type="ECO:0000256" key="10">
    <source>
        <dbReference type="ARBA" id="ARBA00023242"/>
    </source>
</evidence>
<evidence type="ECO:0000256" key="2">
    <source>
        <dbReference type="ARBA" id="ARBA00004567"/>
    </source>
</evidence>
<feature type="domain" description="VPS37 C-terminal" evidence="14">
    <location>
        <begin position="1133"/>
        <end position="1237"/>
    </location>
</feature>
<accession>A0A439D8E4</accession>
<evidence type="ECO:0000256" key="13">
    <source>
        <dbReference type="SAM" id="MobiDB-lite"/>
    </source>
</evidence>
<evidence type="ECO:0000256" key="11">
    <source>
        <dbReference type="PROSITE-ProRule" id="PRU00646"/>
    </source>
</evidence>
<evidence type="ECO:0000313" key="15">
    <source>
        <dbReference type="EMBL" id="RWA10678.1"/>
    </source>
</evidence>
<dbReference type="GO" id="GO:0000973">
    <property type="term" value="P:post-transcriptional tethering of RNA polymerase II gene DNA at nuclear periphery"/>
    <property type="evidence" value="ECO:0007669"/>
    <property type="project" value="TreeGrafter"/>
</dbReference>
<name>A0A439D8E4_9PEZI</name>
<dbReference type="PANTHER" id="PTHR13003:SF2">
    <property type="entry name" value="NUCLEAR PORE COMPLEX PROTEIN NUP107"/>
    <property type="match status" value="1"/>
</dbReference>
<dbReference type="Gene3D" id="1.10.287.660">
    <property type="entry name" value="Helix hairpin bin"/>
    <property type="match status" value="1"/>
</dbReference>
<reference evidence="15 16" key="1">
    <citation type="submission" date="2018-12" db="EMBL/GenBank/DDBJ databases">
        <title>Draft genome sequence of Xylaria grammica IHI A82.</title>
        <authorList>
            <person name="Buettner E."/>
            <person name="Kellner H."/>
        </authorList>
    </citation>
    <scope>NUCLEOTIDE SEQUENCE [LARGE SCALE GENOMIC DNA]</scope>
    <source>
        <strain evidence="15 16">IHI A82</strain>
    </source>
</reference>
<comment type="similarity">
    <text evidence="3">Belongs to the VPS37 family.</text>
</comment>
<gene>
    <name evidence="15" type="ORF">EKO27_g4424</name>
</gene>
<evidence type="ECO:0000256" key="4">
    <source>
        <dbReference type="ARBA" id="ARBA00022448"/>
    </source>
</evidence>
<dbReference type="GO" id="GO:0006606">
    <property type="term" value="P:protein import into nucleus"/>
    <property type="evidence" value="ECO:0007669"/>
    <property type="project" value="TreeGrafter"/>
</dbReference>
<feature type="region of interest" description="Disordered" evidence="13">
    <location>
        <begin position="1"/>
        <end position="33"/>
    </location>
</feature>
<evidence type="ECO:0000256" key="5">
    <source>
        <dbReference type="ARBA" id="ARBA00022753"/>
    </source>
</evidence>
<dbReference type="PROSITE" id="PS51314">
    <property type="entry name" value="VPS37_C"/>
    <property type="match status" value="1"/>
</dbReference>
<evidence type="ECO:0000256" key="6">
    <source>
        <dbReference type="ARBA" id="ARBA00022816"/>
    </source>
</evidence>
<comment type="subcellular location">
    <subcellularLocation>
        <location evidence="1">Endosome</location>
    </subcellularLocation>
    <subcellularLocation>
        <location evidence="2">Nucleus</location>
        <location evidence="2">Nuclear pore complex</location>
    </subcellularLocation>
</comment>
<keyword evidence="10" id="KW-0539">Nucleus</keyword>
<dbReference type="InterPro" id="IPR037202">
    <property type="entry name" value="ESCRT_assembly_dom"/>
</dbReference>
<evidence type="ECO:0000256" key="1">
    <source>
        <dbReference type="ARBA" id="ARBA00004177"/>
    </source>
</evidence>
<keyword evidence="5" id="KW-0967">Endosome</keyword>
<dbReference type="FunFam" id="1.10.3450.20:FF:000003">
    <property type="entry name" value="Nuclear pore complex protein"/>
    <property type="match status" value="1"/>
</dbReference>
<evidence type="ECO:0000256" key="9">
    <source>
        <dbReference type="ARBA" id="ARBA00023132"/>
    </source>
</evidence>
<evidence type="ECO:0000256" key="3">
    <source>
        <dbReference type="ARBA" id="ARBA00007617"/>
    </source>
</evidence>
<dbReference type="Gene3D" id="1.20.190.50">
    <property type="match status" value="1"/>
</dbReference>
<dbReference type="Pfam" id="PF04121">
    <property type="entry name" value="Nup84_Nup100"/>
    <property type="match status" value="1"/>
</dbReference>
<keyword evidence="16" id="KW-1185">Reference proteome</keyword>
<dbReference type="InterPro" id="IPR029012">
    <property type="entry name" value="Helix_hairpin_bin_sf"/>
</dbReference>
<dbReference type="InterPro" id="IPR009851">
    <property type="entry name" value="Mod_r"/>
</dbReference>
<feature type="coiled-coil region" evidence="12">
    <location>
        <begin position="188"/>
        <end position="215"/>
    </location>
</feature>
<dbReference type="Gene3D" id="1.10.3450.20">
    <property type="match status" value="1"/>
</dbReference>
<feature type="compositionally biased region" description="Pro residues" evidence="13">
    <location>
        <begin position="947"/>
        <end position="958"/>
    </location>
</feature>
<dbReference type="SUPFAM" id="SSF140111">
    <property type="entry name" value="Endosomal sorting complex assembly domain"/>
    <property type="match status" value="1"/>
</dbReference>
<feature type="compositionally biased region" description="Polar residues" evidence="13">
    <location>
        <begin position="1013"/>
        <end position="1024"/>
    </location>
</feature>
<proteinExistence type="inferred from homology"/>
<feature type="region of interest" description="Disordered" evidence="13">
    <location>
        <begin position="942"/>
        <end position="1044"/>
    </location>
</feature>
<dbReference type="GO" id="GO:0017056">
    <property type="term" value="F:structural constituent of nuclear pore"/>
    <property type="evidence" value="ECO:0007669"/>
    <property type="project" value="InterPro"/>
</dbReference>